<proteinExistence type="predicted"/>
<reference evidence="1 2" key="1">
    <citation type="submission" date="2014-08" db="EMBL/GenBank/DDBJ databases">
        <authorList>
            <person name="Wibberg D."/>
        </authorList>
    </citation>
    <scope>NUCLEOTIDE SEQUENCE [LARGE SCALE GENOMIC DNA]</scope>
    <source>
        <strain evidence="2">ING2-E5B</strain>
    </source>
</reference>
<dbReference type="GO" id="GO:0019867">
    <property type="term" value="C:outer membrane"/>
    <property type="evidence" value="ECO:0007669"/>
    <property type="project" value="InterPro"/>
</dbReference>
<sequence>MKSIKYISLLLLIFVVSSCRISYSFRTASINYDLTKTLTIGRFINQAPLVYPPLEQRFNESMIDMFTRNTKLQLVDQNGDMEIEGEIVGYQLTPLAVQEDAFASETRLTMTVRMRFRNNKTDAPQMEETISANRTFSSNTVFDSVQDQLINELIDEIVDQIFNATMANW</sequence>
<dbReference type="HOGENOM" id="CLU_114082_1_0_10"/>
<dbReference type="GO" id="GO:0043165">
    <property type="term" value="P:Gram-negative-bacterium-type cell outer membrane assembly"/>
    <property type="evidence" value="ECO:0007669"/>
    <property type="project" value="InterPro"/>
</dbReference>
<dbReference type="Gene3D" id="3.30.160.150">
    <property type="entry name" value="Lipoprotein like domain"/>
    <property type="match status" value="1"/>
</dbReference>
<accession>A0A098C428</accession>
<evidence type="ECO:0000313" key="2">
    <source>
        <dbReference type="Proteomes" id="UP000032417"/>
    </source>
</evidence>
<dbReference type="AlphaFoldDB" id="A0A098C428"/>
<dbReference type="KEGG" id="pbt:ING2E5B_2443"/>
<dbReference type="Proteomes" id="UP000032417">
    <property type="component" value="Chromosome 1"/>
</dbReference>
<keyword evidence="2" id="KW-1185">Reference proteome</keyword>
<name>A0A098C428_9BACT</name>
<organism evidence="1 2">
    <name type="scientific">Fermentimonas caenicola</name>
    <dbReference type="NCBI Taxonomy" id="1562970"/>
    <lineage>
        <taxon>Bacteria</taxon>
        <taxon>Pseudomonadati</taxon>
        <taxon>Bacteroidota</taxon>
        <taxon>Bacteroidia</taxon>
        <taxon>Bacteroidales</taxon>
        <taxon>Dysgonomonadaceae</taxon>
        <taxon>Fermentimonas</taxon>
    </lineage>
</organism>
<protein>
    <submittedName>
        <fullName evidence="1">Uncharacterized protein</fullName>
    </submittedName>
</protein>
<evidence type="ECO:0000313" key="1">
    <source>
        <dbReference type="EMBL" id="CEA17168.1"/>
    </source>
</evidence>
<gene>
    <name evidence="1" type="ORF">ING2E5B_2443</name>
</gene>
<dbReference type="Pfam" id="PF04390">
    <property type="entry name" value="LptE"/>
    <property type="match status" value="1"/>
</dbReference>
<dbReference type="PROSITE" id="PS51257">
    <property type="entry name" value="PROKAR_LIPOPROTEIN"/>
    <property type="match status" value="1"/>
</dbReference>
<dbReference type="InterPro" id="IPR007485">
    <property type="entry name" value="LPS_assembly_LptE"/>
</dbReference>
<dbReference type="STRING" id="1562970.ING2E5B_2443"/>
<dbReference type="EMBL" id="LN515532">
    <property type="protein sequence ID" value="CEA17168.1"/>
    <property type="molecule type" value="Genomic_DNA"/>
</dbReference>
<dbReference type="OrthoDB" id="9790776at2"/>